<evidence type="ECO:0000313" key="3">
    <source>
        <dbReference type="Proteomes" id="UP001500213"/>
    </source>
</evidence>
<organism evidence="2 3">
    <name type="scientific">Gryllotalpicola kribbensis</name>
    <dbReference type="NCBI Taxonomy" id="993084"/>
    <lineage>
        <taxon>Bacteria</taxon>
        <taxon>Bacillati</taxon>
        <taxon>Actinomycetota</taxon>
        <taxon>Actinomycetes</taxon>
        <taxon>Micrococcales</taxon>
        <taxon>Microbacteriaceae</taxon>
        <taxon>Gryllotalpicola</taxon>
    </lineage>
</organism>
<dbReference type="InterPro" id="IPR000073">
    <property type="entry name" value="AB_hydrolase_1"/>
</dbReference>
<keyword evidence="2" id="KW-0378">Hydrolase</keyword>
<protein>
    <submittedName>
        <fullName evidence="2">Alpha/beta hydrolase</fullName>
    </submittedName>
</protein>
<feature type="domain" description="AB hydrolase-1" evidence="1">
    <location>
        <begin position="25"/>
        <end position="266"/>
    </location>
</feature>
<gene>
    <name evidence="2" type="ORF">GCM10022288_02020</name>
</gene>
<dbReference type="InterPro" id="IPR000639">
    <property type="entry name" value="Epox_hydrolase-like"/>
</dbReference>
<dbReference type="EMBL" id="BAABBX010000001">
    <property type="protein sequence ID" value="GAA4183108.1"/>
    <property type="molecule type" value="Genomic_DNA"/>
</dbReference>
<evidence type="ECO:0000313" key="2">
    <source>
        <dbReference type="EMBL" id="GAA4183108.1"/>
    </source>
</evidence>
<name>A0ABP8AFJ3_9MICO</name>
<dbReference type="Pfam" id="PF00561">
    <property type="entry name" value="Abhydrolase_1"/>
    <property type="match status" value="1"/>
</dbReference>
<reference evidence="3" key="1">
    <citation type="journal article" date="2019" name="Int. J. Syst. Evol. Microbiol.">
        <title>The Global Catalogue of Microorganisms (GCM) 10K type strain sequencing project: providing services to taxonomists for standard genome sequencing and annotation.</title>
        <authorList>
            <consortium name="The Broad Institute Genomics Platform"/>
            <consortium name="The Broad Institute Genome Sequencing Center for Infectious Disease"/>
            <person name="Wu L."/>
            <person name="Ma J."/>
        </authorList>
    </citation>
    <scope>NUCLEOTIDE SEQUENCE [LARGE SCALE GENOMIC DNA]</scope>
    <source>
        <strain evidence="3">JCM 17593</strain>
    </source>
</reference>
<dbReference type="InterPro" id="IPR029058">
    <property type="entry name" value="AB_hydrolase_fold"/>
</dbReference>
<comment type="caution">
    <text evidence="2">The sequence shown here is derived from an EMBL/GenBank/DDBJ whole genome shotgun (WGS) entry which is preliminary data.</text>
</comment>
<accession>A0ABP8AFJ3</accession>
<dbReference type="Gene3D" id="3.40.50.1820">
    <property type="entry name" value="alpha/beta hydrolase"/>
    <property type="match status" value="1"/>
</dbReference>
<dbReference type="RefSeq" id="WP_344772872.1">
    <property type="nucleotide sequence ID" value="NZ_BAABBX010000001.1"/>
</dbReference>
<evidence type="ECO:0000259" key="1">
    <source>
        <dbReference type="Pfam" id="PF00561"/>
    </source>
</evidence>
<dbReference type="GO" id="GO:0016787">
    <property type="term" value="F:hydrolase activity"/>
    <property type="evidence" value="ECO:0007669"/>
    <property type="project" value="UniProtKB-KW"/>
</dbReference>
<dbReference type="PANTHER" id="PTHR43798:SF33">
    <property type="entry name" value="HYDROLASE, PUTATIVE (AFU_ORTHOLOGUE AFUA_2G14860)-RELATED"/>
    <property type="match status" value="1"/>
</dbReference>
<dbReference type="PRINTS" id="PR00412">
    <property type="entry name" value="EPOXHYDRLASE"/>
</dbReference>
<dbReference type="InterPro" id="IPR050266">
    <property type="entry name" value="AB_hydrolase_sf"/>
</dbReference>
<dbReference type="PRINTS" id="PR00111">
    <property type="entry name" value="ABHYDROLASE"/>
</dbReference>
<dbReference type="PANTHER" id="PTHR43798">
    <property type="entry name" value="MONOACYLGLYCEROL LIPASE"/>
    <property type="match status" value="1"/>
</dbReference>
<keyword evidence="3" id="KW-1185">Reference proteome</keyword>
<dbReference type="Proteomes" id="UP001500213">
    <property type="component" value="Unassembled WGS sequence"/>
</dbReference>
<dbReference type="SUPFAM" id="SSF53474">
    <property type="entry name" value="alpha/beta-Hydrolases"/>
    <property type="match status" value="1"/>
</dbReference>
<proteinExistence type="predicted"/>
<sequence>MPGTHYVEINGNTLAVEVLGPDDAPVIIAHHGAPGLGSRAEPKASFGRLADEYRVLVFDARGSGESEGKGEFSHEQWAADIDALREWIGAEQIIMAGGSYGGFMSLEYATRYPDRVRALVLRDTSADNGNRHLARENALKSERVAIDMEKFDRIDQGRVRDNDDLRECWREILPLYDFHYDPAKVDKRVAETPYRFEAHNYAFSVNLPNYDLSDKLPSVTAPTLITVGRTDWITPVSCSEKIAELIPDSRLVIFEESGHSPQIEEAEKWTRTVRDFLTGL</sequence>